<organism evidence="1 2">
    <name type="scientific">Ixodes persulcatus</name>
    <name type="common">Taiga tick</name>
    <dbReference type="NCBI Taxonomy" id="34615"/>
    <lineage>
        <taxon>Eukaryota</taxon>
        <taxon>Metazoa</taxon>
        <taxon>Ecdysozoa</taxon>
        <taxon>Arthropoda</taxon>
        <taxon>Chelicerata</taxon>
        <taxon>Arachnida</taxon>
        <taxon>Acari</taxon>
        <taxon>Parasitiformes</taxon>
        <taxon>Ixodida</taxon>
        <taxon>Ixodoidea</taxon>
        <taxon>Ixodidae</taxon>
        <taxon>Ixodinae</taxon>
        <taxon>Ixodes</taxon>
    </lineage>
</organism>
<proteinExistence type="predicted"/>
<reference evidence="1 2" key="1">
    <citation type="journal article" date="2020" name="Cell">
        <title>Large-Scale Comparative Analyses of Tick Genomes Elucidate Their Genetic Diversity and Vector Capacities.</title>
        <authorList>
            <consortium name="Tick Genome and Microbiome Consortium (TIGMIC)"/>
            <person name="Jia N."/>
            <person name="Wang J."/>
            <person name="Shi W."/>
            <person name="Du L."/>
            <person name="Sun Y."/>
            <person name="Zhan W."/>
            <person name="Jiang J.F."/>
            <person name="Wang Q."/>
            <person name="Zhang B."/>
            <person name="Ji P."/>
            <person name="Bell-Sakyi L."/>
            <person name="Cui X.M."/>
            <person name="Yuan T.T."/>
            <person name="Jiang B.G."/>
            <person name="Yang W.F."/>
            <person name="Lam T.T."/>
            <person name="Chang Q.C."/>
            <person name="Ding S.J."/>
            <person name="Wang X.J."/>
            <person name="Zhu J.G."/>
            <person name="Ruan X.D."/>
            <person name="Zhao L."/>
            <person name="Wei J.T."/>
            <person name="Ye R.Z."/>
            <person name="Que T.C."/>
            <person name="Du C.H."/>
            <person name="Zhou Y.H."/>
            <person name="Cheng J.X."/>
            <person name="Dai P.F."/>
            <person name="Guo W.B."/>
            <person name="Han X.H."/>
            <person name="Huang E.J."/>
            <person name="Li L.F."/>
            <person name="Wei W."/>
            <person name="Gao Y.C."/>
            <person name="Liu J.Z."/>
            <person name="Shao H.Z."/>
            <person name="Wang X."/>
            <person name="Wang C.C."/>
            <person name="Yang T.C."/>
            <person name="Huo Q.B."/>
            <person name="Li W."/>
            <person name="Chen H.Y."/>
            <person name="Chen S.E."/>
            <person name="Zhou L.G."/>
            <person name="Ni X.B."/>
            <person name="Tian J.H."/>
            <person name="Sheng Y."/>
            <person name="Liu T."/>
            <person name="Pan Y.S."/>
            <person name="Xia L.Y."/>
            <person name="Li J."/>
            <person name="Zhao F."/>
            <person name="Cao W.C."/>
        </authorList>
    </citation>
    <scope>NUCLEOTIDE SEQUENCE [LARGE SCALE GENOMIC DNA]</scope>
    <source>
        <strain evidence="1">Iper-2018</strain>
    </source>
</reference>
<evidence type="ECO:0000313" key="2">
    <source>
        <dbReference type="Proteomes" id="UP000805193"/>
    </source>
</evidence>
<evidence type="ECO:0000313" key="1">
    <source>
        <dbReference type="EMBL" id="KAG0430750.1"/>
    </source>
</evidence>
<accession>A0AC60QC42</accession>
<keyword evidence="2" id="KW-1185">Reference proteome</keyword>
<sequence>MKLVPLEKEDNLRFLWMLIRTKTRSLINAQDLTPTDRRLFSLRSGRPQEIQVIIRDLLSRMEGRVFAFEYEIDQVKKGVDNMTSILTTEEDNVLHLASIKYFVAYAITGFIMIVAISMTGMVGGFTLGYLNHNSKVSPLERNQLSNVAGYMLVYASYVMMFGVAAMLFFSSVVMLLGSIGDLYLCRAQRSGYLDSDAASLKDLVQ</sequence>
<dbReference type="Proteomes" id="UP000805193">
    <property type="component" value="Unassembled WGS sequence"/>
</dbReference>
<dbReference type="EMBL" id="JABSTQ010009293">
    <property type="protein sequence ID" value="KAG0430750.1"/>
    <property type="molecule type" value="Genomic_DNA"/>
</dbReference>
<protein>
    <submittedName>
        <fullName evidence="1">Uncharacterized protein</fullName>
    </submittedName>
</protein>
<gene>
    <name evidence="1" type="ORF">HPB47_022413</name>
</gene>
<comment type="caution">
    <text evidence="1">The sequence shown here is derived from an EMBL/GenBank/DDBJ whole genome shotgun (WGS) entry which is preliminary data.</text>
</comment>
<name>A0AC60QC42_IXOPE</name>